<dbReference type="GO" id="GO:0043828">
    <property type="term" value="F:tRNA 2-selenouridine synthase activity"/>
    <property type="evidence" value="ECO:0007669"/>
    <property type="project" value="UniProtKB-EC"/>
</dbReference>
<dbReference type="InterPro" id="IPR036873">
    <property type="entry name" value="Rhodanese-like_dom_sf"/>
</dbReference>
<comment type="catalytic activity">
    <reaction evidence="2">
        <text>5-methylaminomethyl-S-(2E)-geranyl-thiouridine(34) in tRNA + selenophosphate + H(+) = 5-methylaminomethyl-2-(Se-phospho)selenouridine(34) in tRNA + (2E)-thiogeraniol</text>
        <dbReference type="Rhea" id="RHEA:60172"/>
        <dbReference type="Rhea" id="RHEA-COMP:14654"/>
        <dbReference type="Rhea" id="RHEA-COMP:15523"/>
        <dbReference type="ChEBI" id="CHEBI:15378"/>
        <dbReference type="ChEBI" id="CHEBI:16144"/>
        <dbReference type="ChEBI" id="CHEBI:140632"/>
        <dbReference type="ChEBI" id="CHEBI:143702"/>
        <dbReference type="ChEBI" id="CHEBI:143703"/>
    </reaction>
</comment>
<keyword evidence="1 2" id="KW-0711">Selenium</keyword>
<evidence type="ECO:0000259" key="3">
    <source>
        <dbReference type="PROSITE" id="PS50206"/>
    </source>
</evidence>
<dbReference type="HAMAP" id="MF_01622">
    <property type="entry name" value="tRNA_sel_U_synth"/>
    <property type="match status" value="1"/>
</dbReference>
<comment type="similarity">
    <text evidence="2">Belongs to the SelU family.</text>
</comment>
<dbReference type="RefSeq" id="WP_142905232.1">
    <property type="nucleotide sequence ID" value="NZ_ML660095.1"/>
</dbReference>
<dbReference type="AlphaFoldDB" id="A0A545TFM8"/>
<dbReference type="NCBIfam" id="NF008750">
    <property type="entry name" value="PRK11784.1-2"/>
    <property type="match status" value="1"/>
</dbReference>
<dbReference type="Pfam" id="PF26341">
    <property type="entry name" value="AAA_SelU"/>
    <property type="match status" value="1"/>
</dbReference>
<dbReference type="SUPFAM" id="SSF52540">
    <property type="entry name" value="P-loop containing nucleoside triphosphate hydrolases"/>
    <property type="match status" value="1"/>
</dbReference>
<dbReference type="InterPro" id="IPR017582">
    <property type="entry name" value="SelU"/>
</dbReference>
<dbReference type="GO" id="GO:0002098">
    <property type="term" value="P:tRNA wobble uridine modification"/>
    <property type="evidence" value="ECO:0007669"/>
    <property type="project" value="UniProtKB-UniRule"/>
</dbReference>
<dbReference type="EC" id="2.9.1.3" evidence="2"/>
<feature type="active site" description="S-selanylcysteine intermediate" evidence="2">
    <location>
        <position position="97"/>
    </location>
</feature>
<accession>A0A545TFM8</accession>
<keyword evidence="2" id="KW-0808">Transferase</keyword>
<dbReference type="InterPro" id="IPR001763">
    <property type="entry name" value="Rhodanese-like_dom"/>
</dbReference>
<dbReference type="Gene3D" id="3.40.250.10">
    <property type="entry name" value="Rhodanese-like domain"/>
    <property type="match status" value="1"/>
</dbReference>
<dbReference type="InterPro" id="IPR058840">
    <property type="entry name" value="AAA_SelU"/>
</dbReference>
<keyword evidence="5" id="KW-1185">Reference proteome</keyword>
<evidence type="ECO:0000256" key="2">
    <source>
        <dbReference type="HAMAP-Rule" id="MF_01622"/>
    </source>
</evidence>
<gene>
    <name evidence="4" type="primary">mnmH</name>
    <name evidence="2" type="synonym">selU</name>
    <name evidence="4" type="ORF">FKG94_15550</name>
</gene>
<comment type="function">
    <text evidence="2">Involved in the post-transcriptional modification of the uridine at the wobble position (U34) of tRNA(Lys), tRNA(Glu) and tRNA(Gln). Catalyzes the conversion of 2-thiouridine (S2U-RNA) to 2-selenouridine (Se2U-RNA). Acts in a two-step process involving geranylation of 2-thiouridine (S2U) to S-geranyl-2-thiouridine (geS2U) and subsequent selenation of the latter derivative to 2-selenouridine (Se2U) in the tRNA chain.</text>
</comment>
<proteinExistence type="inferred from homology"/>
<dbReference type="SUPFAM" id="SSF52821">
    <property type="entry name" value="Rhodanese/Cell cycle control phosphatase"/>
    <property type="match status" value="1"/>
</dbReference>
<comment type="subunit">
    <text evidence="2">Monomer.</text>
</comment>
<dbReference type="SMART" id="SM00450">
    <property type="entry name" value="RHOD"/>
    <property type="match status" value="1"/>
</dbReference>
<evidence type="ECO:0000313" key="5">
    <source>
        <dbReference type="Proteomes" id="UP000319732"/>
    </source>
</evidence>
<dbReference type="PROSITE" id="PS50206">
    <property type="entry name" value="RHODANESE_3"/>
    <property type="match status" value="1"/>
</dbReference>
<comment type="catalytic activity">
    <reaction evidence="2">
        <text>5-methylaminomethyl-2-(Se-phospho)selenouridine(34) in tRNA + H2O = 5-methylaminomethyl-2-selenouridine(34) in tRNA + phosphate</text>
        <dbReference type="Rhea" id="RHEA:60176"/>
        <dbReference type="Rhea" id="RHEA-COMP:10196"/>
        <dbReference type="Rhea" id="RHEA-COMP:15523"/>
        <dbReference type="ChEBI" id="CHEBI:15377"/>
        <dbReference type="ChEBI" id="CHEBI:43474"/>
        <dbReference type="ChEBI" id="CHEBI:82743"/>
        <dbReference type="ChEBI" id="CHEBI:143702"/>
    </reaction>
</comment>
<protein>
    <recommendedName>
        <fullName evidence="2">tRNA 2-selenouridine synthase</fullName>
        <ecNumber evidence="2">2.9.1.3</ecNumber>
    </recommendedName>
</protein>
<evidence type="ECO:0000313" key="4">
    <source>
        <dbReference type="EMBL" id="TQV76023.1"/>
    </source>
</evidence>
<feature type="domain" description="Rhodanese" evidence="3">
    <location>
        <begin position="14"/>
        <end position="137"/>
    </location>
</feature>
<comment type="catalytic activity">
    <reaction evidence="2">
        <text>5-methylaminomethyl-2-thiouridine(34) in tRNA + selenophosphate + (2E)-geranyl diphosphate + H2O + H(+) = 5-methylaminomethyl-2-selenouridine(34) in tRNA + (2E)-thiogeraniol + phosphate + diphosphate</text>
        <dbReference type="Rhea" id="RHEA:42716"/>
        <dbReference type="Rhea" id="RHEA-COMP:10195"/>
        <dbReference type="Rhea" id="RHEA-COMP:10196"/>
        <dbReference type="ChEBI" id="CHEBI:15377"/>
        <dbReference type="ChEBI" id="CHEBI:15378"/>
        <dbReference type="ChEBI" id="CHEBI:16144"/>
        <dbReference type="ChEBI" id="CHEBI:33019"/>
        <dbReference type="ChEBI" id="CHEBI:43474"/>
        <dbReference type="ChEBI" id="CHEBI:58057"/>
        <dbReference type="ChEBI" id="CHEBI:74455"/>
        <dbReference type="ChEBI" id="CHEBI:82743"/>
        <dbReference type="ChEBI" id="CHEBI:143703"/>
        <dbReference type="EC" id="2.9.1.3"/>
    </reaction>
</comment>
<dbReference type="InterPro" id="IPR027417">
    <property type="entry name" value="P-loop_NTPase"/>
</dbReference>
<name>A0A545TFM8_9GAMM</name>
<dbReference type="PANTHER" id="PTHR30401:SF0">
    <property type="entry name" value="TRNA 2-SELENOURIDINE SYNTHASE"/>
    <property type="match status" value="1"/>
</dbReference>
<dbReference type="GO" id="GO:0016765">
    <property type="term" value="F:transferase activity, transferring alkyl or aryl (other than methyl) groups"/>
    <property type="evidence" value="ECO:0007669"/>
    <property type="project" value="UniProtKB-UniRule"/>
</dbReference>
<organism evidence="4 5">
    <name type="scientific">Exilibacterium tricleocarpae</name>
    <dbReference type="NCBI Taxonomy" id="2591008"/>
    <lineage>
        <taxon>Bacteria</taxon>
        <taxon>Pseudomonadati</taxon>
        <taxon>Pseudomonadota</taxon>
        <taxon>Gammaproteobacteria</taxon>
        <taxon>Cellvibrionales</taxon>
        <taxon>Cellvibrionaceae</taxon>
        <taxon>Exilibacterium</taxon>
    </lineage>
</organism>
<dbReference type="OrthoDB" id="9808735at2"/>
<comment type="caution">
    <text evidence="4">The sequence shown here is derived from an EMBL/GenBank/DDBJ whole genome shotgun (WGS) entry which is preliminary data.</text>
</comment>
<comment type="catalytic activity">
    <reaction evidence="2">
        <text>5-methylaminomethyl-2-thiouridine(34) in tRNA + (2E)-geranyl diphosphate = 5-methylaminomethyl-S-(2E)-geranyl-thiouridine(34) in tRNA + diphosphate</text>
        <dbReference type="Rhea" id="RHEA:14085"/>
        <dbReference type="Rhea" id="RHEA-COMP:10195"/>
        <dbReference type="Rhea" id="RHEA-COMP:14654"/>
        <dbReference type="ChEBI" id="CHEBI:33019"/>
        <dbReference type="ChEBI" id="CHEBI:58057"/>
        <dbReference type="ChEBI" id="CHEBI:74455"/>
        <dbReference type="ChEBI" id="CHEBI:140632"/>
    </reaction>
</comment>
<reference evidence="4 5" key="1">
    <citation type="submission" date="2019-06" db="EMBL/GenBank/DDBJ databases">
        <title>Whole genome sequence for Cellvibrionaceae sp. R142.</title>
        <authorList>
            <person name="Wang G."/>
        </authorList>
    </citation>
    <scope>NUCLEOTIDE SEQUENCE [LARGE SCALE GENOMIC DNA]</scope>
    <source>
        <strain evidence="4 5">R142</strain>
    </source>
</reference>
<evidence type="ECO:0000256" key="1">
    <source>
        <dbReference type="ARBA" id="ARBA00023266"/>
    </source>
</evidence>
<dbReference type="NCBIfam" id="TIGR03167">
    <property type="entry name" value="tRNA_sel_U_synt"/>
    <property type="match status" value="1"/>
</dbReference>
<dbReference type="Proteomes" id="UP000319732">
    <property type="component" value="Unassembled WGS sequence"/>
</dbReference>
<dbReference type="EMBL" id="VHSG01000015">
    <property type="protein sequence ID" value="TQV76023.1"/>
    <property type="molecule type" value="Genomic_DNA"/>
</dbReference>
<dbReference type="NCBIfam" id="NF008751">
    <property type="entry name" value="PRK11784.1-3"/>
    <property type="match status" value="1"/>
</dbReference>
<dbReference type="PANTHER" id="PTHR30401">
    <property type="entry name" value="TRNA 2-SELENOURIDINE SYNTHASE"/>
    <property type="match status" value="1"/>
</dbReference>
<sequence length="383" mass="42733">MSARADTENFRDLFLTDTPLLDVRAPVEFARGAFPTSENIPLLDNDQRRAIGIRYKEQGQEAAIALGWELATAAIRQQRQTAWRDFCRRHPHGYLYCFRGGLRSRLSQQLLAETGVDYPLVRGGYKAMRRFLLQQLEHACGNARLILLSGPTGSGKTAVIRALPRALDLEGRANHRGSAFGGLPGGQPAQIDFENALSIDWLRLHHRDPQPVFVEDEGRLIGKLTLPPGLQSAMRQSPIAVLEHPLEERVQQIIDDYIMSLAPRDPTYGDDTAVARFQTGIQASLDRIKKRLGDQRHRFLSASFTAAAAHLRQTGSAEGYREGVALLLREYYDPMYAYQLDKRRGDVVFRGDREEVIAWAQNAAESGGLPGCSHRNTAPLSPL</sequence>